<reference evidence="1" key="1">
    <citation type="submission" date="2020-10" db="EMBL/GenBank/DDBJ databases">
        <authorList>
            <person name="Han B."/>
            <person name="Lu T."/>
            <person name="Zhao Q."/>
            <person name="Huang X."/>
            <person name="Zhao Y."/>
        </authorList>
    </citation>
    <scope>NUCLEOTIDE SEQUENCE</scope>
</reference>
<organism evidence="1 2">
    <name type="scientific">Miscanthus lutarioriparius</name>
    <dbReference type="NCBI Taxonomy" id="422564"/>
    <lineage>
        <taxon>Eukaryota</taxon>
        <taxon>Viridiplantae</taxon>
        <taxon>Streptophyta</taxon>
        <taxon>Embryophyta</taxon>
        <taxon>Tracheophyta</taxon>
        <taxon>Spermatophyta</taxon>
        <taxon>Magnoliopsida</taxon>
        <taxon>Liliopsida</taxon>
        <taxon>Poales</taxon>
        <taxon>Poaceae</taxon>
        <taxon>PACMAD clade</taxon>
        <taxon>Panicoideae</taxon>
        <taxon>Andropogonodae</taxon>
        <taxon>Andropogoneae</taxon>
        <taxon>Saccharinae</taxon>
        <taxon>Miscanthus</taxon>
    </lineage>
</organism>
<dbReference type="OrthoDB" id="693395at2759"/>
<dbReference type="AlphaFoldDB" id="A0A811SH42"/>
<dbReference type="EMBL" id="CAJGYO010000019">
    <property type="protein sequence ID" value="CAD6339980.1"/>
    <property type="molecule type" value="Genomic_DNA"/>
</dbReference>
<dbReference type="Gene3D" id="1.10.630.10">
    <property type="entry name" value="Cytochrome P450"/>
    <property type="match status" value="1"/>
</dbReference>
<dbReference type="GO" id="GO:0004497">
    <property type="term" value="F:monooxygenase activity"/>
    <property type="evidence" value="ECO:0007669"/>
    <property type="project" value="InterPro"/>
</dbReference>
<evidence type="ECO:0000313" key="1">
    <source>
        <dbReference type="EMBL" id="CAD6339980.1"/>
    </source>
</evidence>
<dbReference type="SUPFAM" id="SSF48264">
    <property type="entry name" value="Cytochrome P450"/>
    <property type="match status" value="1"/>
</dbReference>
<protein>
    <submittedName>
        <fullName evidence="1">Uncharacterized protein</fullName>
    </submittedName>
</protein>
<gene>
    <name evidence="1" type="ORF">NCGR_LOCUS64078</name>
</gene>
<sequence length="141" mass="15002">MSGSGVGVVLAAFAAALVPLLWAALVRQVWRPASGARRYRFYVGNNPEARAMLAAAASGEALERSSNDIVPRVMPHVRAWASLYGKVFLSWTGSTPRLWAGDLDMAKRILSDKAGLYVKPDPGSALLALLGMGLAFTEGDD</sequence>
<dbReference type="Proteomes" id="UP000604825">
    <property type="component" value="Unassembled WGS sequence"/>
</dbReference>
<name>A0A811SH42_9POAL</name>
<dbReference type="GO" id="GO:0016705">
    <property type="term" value="F:oxidoreductase activity, acting on paired donors, with incorporation or reduction of molecular oxygen"/>
    <property type="evidence" value="ECO:0007669"/>
    <property type="project" value="InterPro"/>
</dbReference>
<evidence type="ECO:0000313" key="2">
    <source>
        <dbReference type="Proteomes" id="UP000604825"/>
    </source>
</evidence>
<comment type="caution">
    <text evidence="1">The sequence shown here is derived from an EMBL/GenBank/DDBJ whole genome shotgun (WGS) entry which is preliminary data.</text>
</comment>
<dbReference type="InterPro" id="IPR036396">
    <property type="entry name" value="Cyt_P450_sf"/>
</dbReference>
<dbReference type="GO" id="GO:0020037">
    <property type="term" value="F:heme binding"/>
    <property type="evidence" value="ECO:0007669"/>
    <property type="project" value="InterPro"/>
</dbReference>
<accession>A0A811SH42</accession>
<dbReference type="GO" id="GO:0005506">
    <property type="term" value="F:iron ion binding"/>
    <property type="evidence" value="ECO:0007669"/>
    <property type="project" value="InterPro"/>
</dbReference>
<keyword evidence="2" id="KW-1185">Reference proteome</keyword>
<proteinExistence type="predicted"/>